<comment type="caution">
    <text evidence="1">The sequence shown here is derived from an EMBL/GenBank/DDBJ whole genome shotgun (WGS) entry which is preliminary data.</text>
</comment>
<evidence type="ECO:0000313" key="1">
    <source>
        <dbReference type="EMBL" id="KAF7372412.1"/>
    </source>
</evidence>
<gene>
    <name evidence="1" type="ORF">MVEN_00102300</name>
</gene>
<evidence type="ECO:0000313" key="2">
    <source>
        <dbReference type="Proteomes" id="UP000620124"/>
    </source>
</evidence>
<dbReference type="Proteomes" id="UP000620124">
    <property type="component" value="Unassembled WGS sequence"/>
</dbReference>
<sequence>MASNICRIFPRTPMVIATSQRKFRAYFSITIKPTVGLANTPRKLSILARPSNHSVIKDLPKLNADRTTLLLAFSGLKVAASIKSFQSSISKRRSCNPAVGRYAAASADLRLNRPRLFSD</sequence>
<reference evidence="1" key="1">
    <citation type="submission" date="2020-05" db="EMBL/GenBank/DDBJ databases">
        <title>Mycena genomes resolve the evolution of fungal bioluminescence.</title>
        <authorList>
            <person name="Tsai I.J."/>
        </authorList>
    </citation>
    <scope>NUCLEOTIDE SEQUENCE</scope>
    <source>
        <strain evidence="1">CCC161011</strain>
    </source>
</reference>
<dbReference type="EMBL" id="JACAZI010000001">
    <property type="protein sequence ID" value="KAF7372412.1"/>
    <property type="molecule type" value="Genomic_DNA"/>
</dbReference>
<keyword evidence="2" id="KW-1185">Reference proteome</keyword>
<protein>
    <submittedName>
        <fullName evidence="1">Uncharacterized protein</fullName>
    </submittedName>
</protein>
<organism evidence="1 2">
    <name type="scientific">Mycena venus</name>
    <dbReference type="NCBI Taxonomy" id="2733690"/>
    <lineage>
        <taxon>Eukaryota</taxon>
        <taxon>Fungi</taxon>
        <taxon>Dikarya</taxon>
        <taxon>Basidiomycota</taxon>
        <taxon>Agaricomycotina</taxon>
        <taxon>Agaricomycetes</taxon>
        <taxon>Agaricomycetidae</taxon>
        <taxon>Agaricales</taxon>
        <taxon>Marasmiineae</taxon>
        <taxon>Mycenaceae</taxon>
        <taxon>Mycena</taxon>
    </lineage>
</organism>
<name>A0A8H6Z7X9_9AGAR</name>
<dbReference type="AlphaFoldDB" id="A0A8H6Z7X9"/>
<proteinExistence type="predicted"/>
<accession>A0A8H6Z7X9</accession>